<accession>S4TFA2</accession>
<evidence type="ECO:0000313" key="1">
    <source>
        <dbReference type="EMBL" id="AGA18282.1"/>
    </source>
</evidence>
<reference evidence="1" key="1">
    <citation type="journal article" date="2013" name="ISME J.">
        <title>Previously unknown and highly divergent ssDNA viruses populate the oceans.</title>
        <authorList>
            <person name="Labonte J.M."/>
            <person name="Suttle C.A."/>
        </authorList>
    </citation>
    <scope>NUCLEOTIDE SEQUENCE</scope>
</reference>
<evidence type="ECO:0008006" key="2">
    <source>
        <dbReference type="Google" id="ProtNLM"/>
    </source>
</evidence>
<sequence length="287" mass="31213">MPPMSTHGQPRKRYRPTLVRAGTRVGNKRKARNRQLTVPRNKIGFAQSFRTKLRYVTKKDMVVGSIDTVEFEKFRANGMYDPEVSLGGHQPRGFDQAMALYGVFTVLGSKISVNWAYAGYDGPAALDATTSAFLIKTNKPVDTSGDGAVVAGVPVMCGIYKGTESLANPSSAAQIMEHDRTVWKPMNHQQPGIITSASARIGSFYGNASLVGAEGYSGTHQRTPLSRCSTPYGVDVRTVPLQGCAQSRHTSPSSTMCCSPSRRYCKPRNQAGAASDRGRLVFKRFPV</sequence>
<dbReference type="EMBL" id="JX904176">
    <property type="protein sequence ID" value="AGA18282.1"/>
    <property type="molecule type" value="Genomic_DNA"/>
</dbReference>
<name>S4TFA2_9VIRU</name>
<proteinExistence type="predicted"/>
<organism evidence="1">
    <name type="scientific">uncultured marine virus</name>
    <dbReference type="NCBI Taxonomy" id="186617"/>
    <lineage>
        <taxon>Viruses</taxon>
        <taxon>environmental samples</taxon>
    </lineage>
</organism>
<protein>
    <recommendedName>
        <fullName evidence="2">Capsid protein</fullName>
    </recommendedName>
</protein>